<evidence type="ECO:0000313" key="2">
    <source>
        <dbReference type="Proteomes" id="UP000028623"/>
    </source>
</evidence>
<dbReference type="STRING" id="421072.SAMN04488097_3539"/>
<dbReference type="Proteomes" id="UP000028623">
    <property type="component" value="Unassembled WGS sequence"/>
</dbReference>
<organism evidence="1 2">
    <name type="scientific">Epilithonimonas lactis</name>
    <dbReference type="NCBI Taxonomy" id="421072"/>
    <lineage>
        <taxon>Bacteria</taxon>
        <taxon>Pseudomonadati</taxon>
        <taxon>Bacteroidota</taxon>
        <taxon>Flavobacteriia</taxon>
        <taxon>Flavobacteriales</taxon>
        <taxon>Weeksellaceae</taxon>
        <taxon>Chryseobacterium group</taxon>
        <taxon>Epilithonimonas</taxon>
    </lineage>
</organism>
<reference evidence="1 2" key="1">
    <citation type="submission" date="2014-07" db="EMBL/GenBank/DDBJ databases">
        <title>Epilithonimonas lactis LMG 22401 Genome.</title>
        <authorList>
            <person name="Pipes S.E."/>
            <person name="Stropko S.J."/>
        </authorList>
    </citation>
    <scope>NUCLEOTIDE SEQUENCE [LARGE SCALE GENOMIC DNA]</scope>
    <source>
        <strain evidence="1 2">LMG 24401</strain>
    </source>
</reference>
<dbReference type="InterPro" id="IPR026350">
    <property type="entry name" value="GxxExxY"/>
</dbReference>
<keyword evidence="2" id="KW-1185">Reference proteome</keyword>
<dbReference type="eggNOG" id="COG0614">
    <property type="taxonomic scope" value="Bacteria"/>
</dbReference>
<dbReference type="RefSeq" id="WP_034978267.1">
    <property type="nucleotide sequence ID" value="NZ_FOFI01000005.1"/>
</dbReference>
<evidence type="ECO:0000313" key="1">
    <source>
        <dbReference type="EMBL" id="KFC18977.1"/>
    </source>
</evidence>
<proteinExistence type="predicted"/>
<comment type="caution">
    <text evidence="1">The sequence shown here is derived from an EMBL/GenBank/DDBJ whole genome shotgun (WGS) entry which is preliminary data.</text>
</comment>
<dbReference type="NCBIfam" id="TIGR04256">
    <property type="entry name" value="GxxExxY"/>
    <property type="match status" value="1"/>
</dbReference>
<accession>A0A085B932</accession>
<protein>
    <recommendedName>
        <fullName evidence="3">GxxExxY protein</fullName>
    </recommendedName>
</protein>
<evidence type="ECO:0008006" key="3">
    <source>
        <dbReference type="Google" id="ProtNLM"/>
    </source>
</evidence>
<dbReference type="EMBL" id="JPLY01000005">
    <property type="protein sequence ID" value="KFC18977.1"/>
    <property type="molecule type" value="Genomic_DNA"/>
</dbReference>
<dbReference type="AlphaFoldDB" id="A0A085B932"/>
<gene>
    <name evidence="1" type="ORF">IO89_15770</name>
</gene>
<dbReference type="OrthoDB" id="1119698at2"/>
<name>A0A085B932_9FLAO</name>
<sequence>MTENELSYKVIGAAIEVHRTLGVGLLESAYESALLYELQQLGLDVKNQVFLSTIYKGIKIDKAYKVDMIIENKLIVENKAVRELNPIDHFQTNTYLKLTGLKLALLINFNTPLLKDGIHRIVNKL</sequence>
<dbReference type="Pfam" id="PF13366">
    <property type="entry name" value="PDDEXK_3"/>
    <property type="match status" value="1"/>
</dbReference>